<dbReference type="EMBL" id="OFTH01000047">
    <property type="protein sequence ID" value="SOZ72927.1"/>
    <property type="molecule type" value="Genomic_DNA"/>
</dbReference>
<organism evidence="1">
    <name type="scientific">Cupriavidus taiwanensis</name>
    <dbReference type="NCBI Taxonomy" id="164546"/>
    <lineage>
        <taxon>Bacteria</taxon>
        <taxon>Pseudomonadati</taxon>
        <taxon>Pseudomonadota</taxon>
        <taxon>Betaproteobacteria</taxon>
        <taxon>Burkholderiales</taxon>
        <taxon>Burkholderiaceae</taxon>
        <taxon>Cupriavidus</taxon>
    </lineage>
</organism>
<comment type="caution">
    <text evidence="1">The sequence shown here is derived from an EMBL/GenBank/DDBJ whole genome shotgun (WGS) entry which is preliminary data.</text>
</comment>
<name>A0A375EA63_9BURK</name>
<proteinExistence type="predicted"/>
<accession>A0A375EA63</accession>
<dbReference type="AlphaFoldDB" id="A0A375EA63"/>
<protein>
    <submittedName>
        <fullName evidence="1">Uncharacterized protein</fullName>
    </submittedName>
</protein>
<sequence>MSPKFTTTHVVFVHALNGNDGRPGEDIGRVRLKLENSYTVSALQPEAAGQAGKVA</sequence>
<evidence type="ECO:0000313" key="1">
    <source>
        <dbReference type="EMBL" id="SOZ72927.1"/>
    </source>
</evidence>
<reference evidence="1" key="1">
    <citation type="submission" date="2018-01" db="EMBL/GenBank/DDBJ databases">
        <authorList>
            <person name="Clerissi C."/>
        </authorList>
    </citation>
    <scope>NUCLEOTIDE SEQUENCE</scope>
    <source>
        <strain evidence="1">Cupriavidus taiwanensis STM 8556</strain>
    </source>
</reference>
<gene>
    <name evidence="1" type="ORF">CBM2613_B50075</name>
</gene>
<dbReference type="Proteomes" id="UP000256952">
    <property type="component" value="Chromosome CBM2613_b"/>
</dbReference>